<keyword evidence="1 5" id="KW-0808">Transferase</keyword>
<dbReference type="InterPro" id="IPR029044">
    <property type="entry name" value="Nucleotide-diphossugar_trans"/>
</dbReference>
<dbReference type="InterPro" id="IPR025877">
    <property type="entry name" value="MobA-like_NTP_Trfase"/>
</dbReference>
<reference evidence="5 6" key="1">
    <citation type="submission" date="2020-08" db="EMBL/GenBank/DDBJ databases">
        <title>Genome sequencing of Purple Non-Sulfur Bacteria from various extreme environments.</title>
        <authorList>
            <person name="Mayer M."/>
        </authorList>
    </citation>
    <scope>NUCLEOTIDE SEQUENCE [LARGE SCALE GENOMIC DNA]</scope>
    <source>
        <strain evidence="5 6">JA135</strain>
    </source>
</reference>
<evidence type="ECO:0000313" key="6">
    <source>
        <dbReference type="Proteomes" id="UP000555728"/>
    </source>
</evidence>
<dbReference type="CDD" id="cd06422">
    <property type="entry name" value="NTP_transferase_like_1"/>
    <property type="match status" value="1"/>
</dbReference>
<evidence type="ECO:0000256" key="1">
    <source>
        <dbReference type="ARBA" id="ARBA00022679"/>
    </source>
</evidence>
<organism evidence="5 6">
    <name type="scientific">Roseospira goensis</name>
    <dbReference type="NCBI Taxonomy" id="391922"/>
    <lineage>
        <taxon>Bacteria</taxon>
        <taxon>Pseudomonadati</taxon>
        <taxon>Pseudomonadota</taxon>
        <taxon>Alphaproteobacteria</taxon>
        <taxon>Rhodospirillales</taxon>
        <taxon>Rhodospirillaceae</taxon>
        <taxon>Roseospira</taxon>
    </lineage>
</organism>
<name>A0A7W6RXE8_9PROT</name>
<evidence type="ECO:0000256" key="3">
    <source>
        <dbReference type="ARBA" id="ARBA00022842"/>
    </source>
</evidence>
<gene>
    <name evidence="5" type="ORF">GGD88_000704</name>
</gene>
<keyword evidence="3" id="KW-0460">Magnesium</keyword>
<keyword evidence="6" id="KW-1185">Reference proteome</keyword>
<keyword evidence="2 5" id="KW-0548">Nucleotidyltransferase</keyword>
<evidence type="ECO:0000259" key="4">
    <source>
        <dbReference type="Pfam" id="PF12804"/>
    </source>
</evidence>
<protein>
    <submittedName>
        <fullName evidence="5">MurNAc alpha-1-phosphate uridylyltransferase</fullName>
        <ecNumber evidence="5">2.7.7.-</ecNumber>
    </submittedName>
</protein>
<dbReference type="PANTHER" id="PTHR43584">
    <property type="entry name" value="NUCLEOTIDYL TRANSFERASE"/>
    <property type="match status" value="1"/>
</dbReference>
<dbReference type="GO" id="GO:0016779">
    <property type="term" value="F:nucleotidyltransferase activity"/>
    <property type="evidence" value="ECO:0007669"/>
    <property type="project" value="UniProtKB-KW"/>
</dbReference>
<dbReference type="PANTHER" id="PTHR43584:SF8">
    <property type="entry name" value="N-ACETYLMURAMATE ALPHA-1-PHOSPHATE URIDYLYLTRANSFERASE"/>
    <property type="match status" value="1"/>
</dbReference>
<dbReference type="EMBL" id="JACIGI010000004">
    <property type="protein sequence ID" value="MBB4284990.1"/>
    <property type="molecule type" value="Genomic_DNA"/>
</dbReference>
<dbReference type="EC" id="2.7.7.-" evidence="5"/>
<comment type="caution">
    <text evidence="5">The sequence shown here is derived from an EMBL/GenBank/DDBJ whole genome shotgun (WGS) entry which is preliminary data.</text>
</comment>
<accession>A0A7W6RXE8</accession>
<dbReference type="SUPFAM" id="SSF53448">
    <property type="entry name" value="Nucleotide-diphospho-sugar transferases"/>
    <property type="match status" value="1"/>
</dbReference>
<dbReference type="Pfam" id="PF12804">
    <property type="entry name" value="NTP_transf_3"/>
    <property type="match status" value="1"/>
</dbReference>
<feature type="domain" description="MobA-like NTP transferase" evidence="4">
    <location>
        <begin position="23"/>
        <end position="148"/>
    </location>
</feature>
<evidence type="ECO:0000313" key="5">
    <source>
        <dbReference type="EMBL" id="MBB4284990.1"/>
    </source>
</evidence>
<proteinExistence type="predicted"/>
<dbReference type="AlphaFoldDB" id="A0A7W6RXE8"/>
<sequence length="259" mass="28217">MTTRETRPVAIPPVGDVAVPRRAMVLAAGLGRRMRPITNSTPKPLVPVRGRPVIDWTLDRLAAVGVETCVVNVHHLADQVRAHVAHRTAPQVVISDETDRLLDTGGGVRKALPLLGPDPVFVVNGDVLWLDGVRPGLTRLAAAWDGDRMDALLLVLRLAGAHGYDGPGDFFLDAWGRPRRRRPPEIAPFVYGGVLMIAPGLFEDTPEGPFSLNRLFNRAMDEDRLFAVPHDGEWYHVGTPAALALAERKLGEPNPCSDQ</sequence>
<evidence type="ECO:0000256" key="2">
    <source>
        <dbReference type="ARBA" id="ARBA00022695"/>
    </source>
</evidence>
<dbReference type="Gene3D" id="3.90.550.10">
    <property type="entry name" value="Spore Coat Polysaccharide Biosynthesis Protein SpsA, Chain A"/>
    <property type="match status" value="1"/>
</dbReference>
<dbReference type="RefSeq" id="WP_221236983.1">
    <property type="nucleotide sequence ID" value="NZ_JACIGI010000004.1"/>
</dbReference>
<dbReference type="InterPro" id="IPR050065">
    <property type="entry name" value="GlmU-like"/>
</dbReference>
<dbReference type="Proteomes" id="UP000555728">
    <property type="component" value="Unassembled WGS sequence"/>
</dbReference>